<gene>
    <name evidence="2" type="ORF">L1049_005875</name>
</gene>
<dbReference type="AlphaFoldDB" id="A0AAP0RGE9"/>
<protein>
    <recommendedName>
        <fullName evidence="1">Neprosin PEP catalytic domain-containing protein</fullName>
    </recommendedName>
</protein>
<sequence length="259" mass="28718">MYQTEYGEIYDCVDFYKQPAFDHPLLKNHTFHHKTRPASPPQWTRDRDLTTVGRPLSIGLKGGGCPNGTAPIRRTTKDDLIRAKLFSERLKSSNINPINDETLASHYAVVRTSFDRNKKYKGVGASMSIYNPQVTGLQLSSGQIKIQNDQDYIQFGWTVNPNIYDNHTRPFTFFSGGEVISVPGLPSPPMGSGQFPAGDTSFDALCGNIVIVNETNSIVPPENTLVFEDDDKFYKVKDMGDTQGQLRPLVLFGGPGGII</sequence>
<keyword evidence="3" id="KW-1185">Reference proteome</keyword>
<proteinExistence type="predicted"/>
<comment type="caution">
    <text evidence="2">The sequence shown here is derived from an EMBL/GenBank/DDBJ whole genome shotgun (WGS) entry which is preliminary data.</text>
</comment>
<name>A0AAP0RGE9_LIQFO</name>
<dbReference type="PROSITE" id="PS52045">
    <property type="entry name" value="NEPROSIN_PEP_CD"/>
    <property type="match status" value="1"/>
</dbReference>
<dbReference type="Proteomes" id="UP001415857">
    <property type="component" value="Unassembled WGS sequence"/>
</dbReference>
<evidence type="ECO:0000313" key="2">
    <source>
        <dbReference type="EMBL" id="KAK9276343.1"/>
    </source>
</evidence>
<dbReference type="InterPro" id="IPR053168">
    <property type="entry name" value="Glutamic_endopeptidase"/>
</dbReference>
<organism evidence="2 3">
    <name type="scientific">Liquidambar formosana</name>
    <name type="common">Formosan gum</name>
    <dbReference type="NCBI Taxonomy" id="63359"/>
    <lineage>
        <taxon>Eukaryota</taxon>
        <taxon>Viridiplantae</taxon>
        <taxon>Streptophyta</taxon>
        <taxon>Embryophyta</taxon>
        <taxon>Tracheophyta</taxon>
        <taxon>Spermatophyta</taxon>
        <taxon>Magnoliopsida</taxon>
        <taxon>eudicotyledons</taxon>
        <taxon>Gunneridae</taxon>
        <taxon>Pentapetalae</taxon>
        <taxon>Saxifragales</taxon>
        <taxon>Altingiaceae</taxon>
        <taxon>Liquidambar</taxon>
    </lineage>
</organism>
<dbReference type="PANTHER" id="PTHR31589:SF223">
    <property type="entry name" value="PROTEIN, PUTATIVE (DUF239)-RELATED"/>
    <property type="match status" value="1"/>
</dbReference>
<feature type="domain" description="Neprosin PEP catalytic" evidence="1">
    <location>
        <begin position="100"/>
        <end position="259"/>
    </location>
</feature>
<dbReference type="Pfam" id="PF14365">
    <property type="entry name" value="Neprosin_AP"/>
    <property type="match status" value="1"/>
</dbReference>
<dbReference type="InterPro" id="IPR025521">
    <property type="entry name" value="Neprosin_propep"/>
</dbReference>
<dbReference type="Pfam" id="PF03080">
    <property type="entry name" value="Neprosin"/>
    <property type="match status" value="1"/>
</dbReference>
<dbReference type="InterPro" id="IPR004314">
    <property type="entry name" value="Neprosin"/>
</dbReference>
<dbReference type="PANTHER" id="PTHR31589">
    <property type="entry name" value="PROTEIN, PUTATIVE (DUF239)-RELATED-RELATED"/>
    <property type="match status" value="1"/>
</dbReference>
<reference evidence="2 3" key="1">
    <citation type="journal article" date="2024" name="Plant J.">
        <title>Genome sequences and population genomics reveal climatic adaptation and genomic divergence between two closely related sweetgum species.</title>
        <authorList>
            <person name="Xu W.Q."/>
            <person name="Ren C.Q."/>
            <person name="Zhang X.Y."/>
            <person name="Comes H.P."/>
            <person name="Liu X.H."/>
            <person name="Li Y.G."/>
            <person name="Kettle C.J."/>
            <person name="Jalonen R."/>
            <person name="Gaisberger H."/>
            <person name="Ma Y.Z."/>
            <person name="Qiu Y.X."/>
        </authorList>
    </citation>
    <scope>NUCLEOTIDE SEQUENCE [LARGE SCALE GENOMIC DNA]</scope>
    <source>
        <strain evidence="2">Hangzhou</strain>
    </source>
</reference>
<evidence type="ECO:0000259" key="1">
    <source>
        <dbReference type="PROSITE" id="PS52045"/>
    </source>
</evidence>
<evidence type="ECO:0000313" key="3">
    <source>
        <dbReference type="Proteomes" id="UP001415857"/>
    </source>
</evidence>
<dbReference type="EMBL" id="JBBPBK010000010">
    <property type="protein sequence ID" value="KAK9276343.1"/>
    <property type="molecule type" value="Genomic_DNA"/>
</dbReference>
<accession>A0AAP0RGE9</accession>